<dbReference type="AlphaFoldDB" id="A0AA39EZL0"/>
<sequence>SPTPVPTCSPKDYYNATTEECEPKYEWVNYTAGLEANPRLVHLKDDYVITRWIDNDDNVVVTTTSIYNLKTLSDNIRNTLISYKRLEVLLAEPDLYEWKSWSNGTAIPNGNYLYVSLELIEYENCS</sequence>
<name>A0AA39EZL0_MICHY</name>
<reference evidence="1" key="1">
    <citation type="journal article" date="2023" name="bioRxiv">
        <title>Scaffold-level genome assemblies of two parasitoid biocontrol wasps reveal the parthenogenesis mechanism and an associated novel virus.</title>
        <authorList>
            <person name="Inwood S."/>
            <person name="Skelly J."/>
            <person name="Guhlin J."/>
            <person name="Harrop T."/>
            <person name="Goldson S."/>
            <person name="Dearden P."/>
        </authorList>
    </citation>
    <scope>NUCLEOTIDE SEQUENCE</scope>
    <source>
        <strain evidence="1">Lincoln</strain>
        <tissue evidence="1">Whole body</tissue>
    </source>
</reference>
<evidence type="ECO:0000313" key="2">
    <source>
        <dbReference type="Proteomes" id="UP001168972"/>
    </source>
</evidence>
<comment type="caution">
    <text evidence="1">The sequence shown here is derived from an EMBL/GenBank/DDBJ whole genome shotgun (WGS) entry which is preliminary data.</text>
</comment>
<dbReference type="Proteomes" id="UP001168972">
    <property type="component" value="Unassembled WGS sequence"/>
</dbReference>
<gene>
    <name evidence="1" type="ORF">PV327_011483</name>
</gene>
<reference evidence="1" key="2">
    <citation type="submission" date="2023-03" db="EMBL/GenBank/DDBJ databases">
        <authorList>
            <person name="Inwood S.N."/>
            <person name="Skelly J.G."/>
            <person name="Guhlin J."/>
            <person name="Harrop T.W.R."/>
            <person name="Goldson S.G."/>
            <person name="Dearden P.K."/>
        </authorList>
    </citation>
    <scope>NUCLEOTIDE SEQUENCE</scope>
    <source>
        <strain evidence="1">Lincoln</strain>
        <tissue evidence="1">Whole body</tissue>
    </source>
</reference>
<organism evidence="1 2">
    <name type="scientific">Microctonus hyperodae</name>
    <name type="common">Parasitoid wasp</name>
    <dbReference type="NCBI Taxonomy" id="165561"/>
    <lineage>
        <taxon>Eukaryota</taxon>
        <taxon>Metazoa</taxon>
        <taxon>Ecdysozoa</taxon>
        <taxon>Arthropoda</taxon>
        <taxon>Hexapoda</taxon>
        <taxon>Insecta</taxon>
        <taxon>Pterygota</taxon>
        <taxon>Neoptera</taxon>
        <taxon>Endopterygota</taxon>
        <taxon>Hymenoptera</taxon>
        <taxon>Apocrita</taxon>
        <taxon>Ichneumonoidea</taxon>
        <taxon>Braconidae</taxon>
        <taxon>Euphorinae</taxon>
        <taxon>Microctonus</taxon>
    </lineage>
</organism>
<accession>A0AA39EZL0</accession>
<feature type="non-terminal residue" evidence="1">
    <location>
        <position position="126"/>
    </location>
</feature>
<keyword evidence="2" id="KW-1185">Reference proteome</keyword>
<feature type="non-terminal residue" evidence="1">
    <location>
        <position position="1"/>
    </location>
</feature>
<protein>
    <submittedName>
        <fullName evidence="1">Uncharacterized protein</fullName>
    </submittedName>
</protein>
<dbReference type="EMBL" id="JAQQBR010002613">
    <property type="protein sequence ID" value="KAK0156973.1"/>
    <property type="molecule type" value="Genomic_DNA"/>
</dbReference>
<evidence type="ECO:0000313" key="1">
    <source>
        <dbReference type="EMBL" id="KAK0156973.1"/>
    </source>
</evidence>
<proteinExistence type="predicted"/>